<proteinExistence type="predicted"/>
<dbReference type="AlphaFoldDB" id="A0A7R9Q2A1"/>
<reference evidence="2" key="1">
    <citation type="submission" date="2020-11" db="EMBL/GenBank/DDBJ databases">
        <authorList>
            <person name="Tran Van P."/>
        </authorList>
    </citation>
    <scope>NUCLEOTIDE SEQUENCE</scope>
</reference>
<protein>
    <recommendedName>
        <fullName evidence="1">FAS1 domain-containing protein</fullName>
    </recommendedName>
</protein>
<feature type="domain" description="FAS1" evidence="1">
    <location>
        <begin position="28"/>
        <end position="137"/>
    </location>
</feature>
<evidence type="ECO:0000259" key="1">
    <source>
        <dbReference type="SMART" id="SM00554"/>
    </source>
</evidence>
<dbReference type="OrthoDB" id="6537910at2759"/>
<dbReference type="SUPFAM" id="SSF82153">
    <property type="entry name" value="FAS1 domain"/>
    <property type="match status" value="1"/>
</dbReference>
<dbReference type="Gene3D" id="2.30.180.10">
    <property type="entry name" value="FAS1 domain"/>
    <property type="match status" value="1"/>
</dbReference>
<dbReference type="Pfam" id="PF02469">
    <property type="entry name" value="Fasciclin"/>
    <property type="match status" value="1"/>
</dbReference>
<evidence type="ECO:0000313" key="3">
    <source>
        <dbReference type="Proteomes" id="UP000759131"/>
    </source>
</evidence>
<dbReference type="InterPro" id="IPR036378">
    <property type="entry name" value="FAS1_dom_sf"/>
</dbReference>
<name>A0A7R9Q2A1_9ACAR</name>
<dbReference type="SMART" id="SM00554">
    <property type="entry name" value="FAS1"/>
    <property type="match status" value="1"/>
</dbReference>
<dbReference type="EMBL" id="CAJPIZ010007135">
    <property type="protein sequence ID" value="CAG2110080.1"/>
    <property type="molecule type" value="Genomic_DNA"/>
</dbReference>
<dbReference type="InterPro" id="IPR000782">
    <property type="entry name" value="FAS1_domain"/>
</dbReference>
<sequence>MNIAFFDFKELVDRDIVTQLFMQHKSATVFAPINSAIVKLENKRLHKDVLDKVASYHAVGLVVKKDAFPYNVSSALQEAAPLYLNYKERRPIGHHEYFQQDTKEFYVNNAKIIKEYSLKGTGGEQILYIIDEALEPYIPSSPLPPFALELISNPGIYGIDERWDAYYQKITANKQESIFERPGYHTFFVPIGEVRPEAFDKYVVLGHVIPNNVLFLNVMG</sequence>
<evidence type="ECO:0000313" key="2">
    <source>
        <dbReference type="EMBL" id="CAD7629650.1"/>
    </source>
</evidence>
<organism evidence="2">
    <name type="scientific">Medioppia subpectinata</name>
    <dbReference type="NCBI Taxonomy" id="1979941"/>
    <lineage>
        <taxon>Eukaryota</taxon>
        <taxon>Metazoa</taxon>
        <taxon>Ecdysozoa</taxon>
        <taxon>Arthropoda</taxon>
        <taxon>Chelicerata</taxon>
        <taxon>Arachnida</taxon>
        <taxon>Acari</taxon>
        <taxon>Acariformes</taxon>
        <taxon>Sarcoptiformes</taxon>
        <taxon>Oribatida</taxon>
        <taxon>Brachypylina</taxon>
        <taxon>Oppioidea</taxon>
        <taxon>Oppiidae</taxon>
        <taxon>Medioppia</taxon>
    </lineage>
</organism>
<keyword evidence="3" id="KW-1185">Reference proteome</keyword>
<dbReference type="Proteomes" id="UP000759131">
    <property type="component" value="Unassembled WGS sequence"/>
</dbReference>
<feature type="non-terminal residue" evidence="2">
    <location>
        <position position="1"/>
    </location>
</feature>
<dbReference type="EMBL" id="OC861710">
    <property type="protein sequence ID" value="CAD7629650.1"/>
    <property type="molecule type" value="Genomic_DNA"/>
</dbReference>
<gene>
    <name evidence="2" type="ORF">OSB1V03_LOCUS10065</name>
</gene>
<accession>A0A7R9Q2A1</accession>